<dbReference type="InterPro" id="IPR044144">
    <property type="entry name" value="SAF_UxaA/GarD"/>
</dbReference>
<evidence type="ECO:0000313" key="4">
    <source>
        <dbReference type="Proteomes" id="UP000260943"/>
    </source>
</evidence>
<dbReference type="GO" id="GO:0016829">
    <property type="term" value="F:lyase activity"/>
    <property type="evidence" value="ECO:0007669"/>
    <property type="project" value="UniProtKB-KW"/>
</dbReference>
<name>A0A3E4QNA0_9ACTN</name>
<organism evidence="3 4">
    <name type="scientific">Collinsella tanakaei</name>
    <dbReference type="NCBI Taxonomy" id="626935"/>
    <lineage>
        <taxon>Bacteria</taxon>
        <taxon>Bacillati</taxon>
        <taxon>Actinomycetota</taxon>
        <taxon>Coriobacteriia</taxon>
        <taxon>Coriobacteriales</taxon>
        <taxon>Coriobacteriaceae</taxon>
        <taxon>Collinsella</taxon>
    </lineage>
</organism>
<keyword evidence="1" id="KW-0456">Lyase</keyword>
<dbReference type="AlphaFoldDB" id="A0A3E4QNA0"/>
<keyword evidence="3" id="KW-0378">Hydrolase</keyword>
<evidence type="ECO:0000313" key="3">
    <source>
        <dbReference type="EMBL" id="RGL06872.1"/>
    </source>
</evidence>
<dbReference type="InterPro" id="IPR013974">
    <property type="entry name" value="SAF"/>
</dbReference>
<dbReference type="PANTHER" id="PTHR30536:SF5">
    <property type="entry name" value="ALTRONATE DEHYDRATASE"/>
    <property type="match status" value="1"/>
</dbReference>
<sequence>MRNGIVIDKRDNVVVAIYQLTGGDEVTYTLPDGTEDTLTATQDIPLFHKIARTDIAAGERVVKYGEYIGVATCDIKRGEHVHTHNCVSDDETKDAEGAEENA</sequence>
<comment type="caution">
    <text evidence="3">The sequence shown here is derived from an EMBL/GenBank/DDBJ whole genome shotgun (WGS) entry which is preliminary data.</text>
</comment>
<dbReference type="InterPro" id="IPR052172">
    <property type="entry name" value="UxaA_altronate/galactarate_dh"/>
</dbReference>
<dbReference type="EMBL" id="QSRJ01000026">
    <property type="protein sequence ID" value="RGL06872.1"/>
    <property type="molecule type" value="Genomic_DNA"/>
</dbReference>
<dbReference type="Gene3D" id="2.30.130.110">
    <property type="match status" value="1"/>
</dbReference>
<protein>
    <submittedName>
        <fullName evidence="3">Hydrolase</fullName>
    </submittedName>
</protein>
<feature type="domain" description="SAF" evidence="2">
    <location>
        <begin position="11"/>
        <end position="87"/>
    </location>
</feature>
<gene>
    <name evidence="3" type="ORF">DXC81_11330</name>
</gene>
<dbReference type="CDD" id="cd11613">
    <property type="entry name" value="SAF_AH_GD"/>
    <property type="match status" value="1"/>
</dbReference>
<proteinExistence type="predicted"/>
<evidence type="ECO:0000259" key="2">
    <source>
        <dbReference type="SMART" id="SM00858"/>
    </source>
</evidence>
<dbReference type="RefSeq" id="WP_117680477.1">
    <property type="nucleotide sequence ID" value="NZ_JAQDJH010000003.1"/>
</dbReference>
<evidence type="ECO:0000256" key="1">
    <source>
        <dbReference type="ARBA" id="ARBA00023239"/>
    </source>
</evidence>
<dbReference type="SMART" id="SM00858">
    <property type="entry name" value="SAF"/>
    <property type="match status" value="1"/>
</dbReference>
<dbReference type="Proteomes" id="UP000260943">
    <property type="component" value="Unassembled WGS sequence"/>
</dbReference>
<accession>A0A3E4QNA0</accession>
<dbReference type="Pfam" id="PF08666">
    <property type="entry name" value="SAF"/>
    <property type="match status" value="1"/>
</dbReference>
<reference evidence="3 4" key="1">
    <citation type="submission" date="2018-08" db="EMBL/GenBank/DDBJ databases">
        <title>A genome reference for cultivated species of the human gut microbiota.</title>
        <authorList>
            <person name="Zou Y."/>
            <person name="Xue W."/>
            <person name="Luo G."/>
        </authorList>
    </citation>
    <scope>NUCLEOTIDE SEQUENCE [LARGE SCALE GENOMIC DNA]</scope>
    <source>
        <strain evidence="3 4">TF08-14</strain>
    </source>
</reference>
<dbReference type="PANTHER" id="PTHR30536">
    <property type="entry name" value="ALTRONATE/GALACTARATE DEHYDRATASE"/>
    <property type="match status" value="1"/>
</dbReference>
<dbReference type="GO" id="GO:0016787">
    <property type="term" value="F:hydrolase activity"/>
    <property type="evidence" value="ECO:0007669"/>
    <property type="project" value="UniProtKB-KW"/>
</dbReference>
<dbReference type="GO" id="GO:0019698">
    <property type="term" value="P:D-galacturonate catabolic process"/>
    <property type="evidence" value="ECO:0007669"/>
    <property type="project" value="TreeGrafter"/>
</dbReference>